<evidence type="ECO:0000256" key="4">
    <source>
        <dbReference type="ARBA" id="ARBA00022656"/>
    </source>
</evidence>
<comment type="subcellular location">
    <subcellularLocation>
        <location evidence="1">Membrane</location>
    </subcellularLocation>
    <subcellularLocation>
        <location evidence="2">Secreted</location>
    </subcellularLocation>
</comment>
<evidence type="ECO:0000256" key="5">
    <source>
        <dbReference type="ARBA" id="ARBA00022737"/>
    </source>
</evidence>
<evidence type="ECO:0008006" key="11">
    <source>
        <dbReference type="Google" id="ProtNLM"/>
    </source>
</evidence>
<reference evidence="9 10" key="1">
    <citation type="submission" date="2019-05" db="EMBL/GenBank/DDBJ databases">
        <title>Ruegeria sp. nov., isolated from tidal flat.</title>
        <authorList>
            <person name="Kim W."/>
        </authorList>
    </citation>
    <scope>NUCLEOTIDE SEQUENCE [LARGE SCALE GENOMIC DNA]</scope>
    <source>
        <strain evidence="9 10">CAU 1488</strain>
    </source>
</reference>
<keyword evidence="6" id="KW-0843">Virulence</keyword>
<dbReference type="PRINTS" id="PR00313">
    <property type="entry name" value="CABNDNGRPT"/>
</dbReference>
<dbReference type="Gene3D" id="2.130.10.10">
    <property type="entry name" value="YVTN repeat-like/Quinoprotein amine dehydrogenase"/>
    <property type="match status" value="1"/>
</dbReference>
<comment type="caution">
    <text evidence="9">The sequence shown here is derived from an EMBL/GenBank/DDBJ whole genome shotgun (WGS) entry which is preliminary data.</text>
</comment>
<name>A0ABY2WWW4_9RHOB</name>
<keyword evidence="4" id="KW-0800">Toxin</keyword>
<accession>A0ABY2WWW4</accession>
<dbReference type="PANTHER" id="PTHR38340">
    <property type="entry name" value="S-LAYER PROTEIN"/>
    <property type="match status" value="1"/>
</dbReference>
<dbReference type="Pfam" id="PF00353">
    <property type="entry name" value="HemolysinCabind"/>
    <property type="match status" value="8"/>
</dbReference>
<evidence type="ECO:0000256" key="8">
    <source>
        <dbReference type="SAM" id="MobiDB-lite"/>
    </source>
</evidence>
<keyword evidence="7" id="KW-0472">Membrane</keyword>
<dbReference type="InterPro" id="IPR015943">
    <property type="entry name" value="WD40/YVTN_repeat-like_dom_sf"/>
</dbReference>
<dbReference type="Proteomes" id="UP001193035">
    <property type="component" value="Unassembled WGS sequence"/>
</dbReference>
<evidence type="ECO:0000256" key="3">
    <source>
        <dbReference type="ARBA" id="ARBA00022525"/>
    </source>
</evidence>
<dbReference type="EMBL" id="VCPD01000004">
    <property type="protein sequence ID" value="TMV07241.1"/>
    <property type="molecule type" value="Genomic_DNA"/>
</dbReference>
<dbReference type="SUPFAM" id="SSF50956">
    <property type="entry name" value="Thermostable phytase (3-phytase)"/>
    <property type="match status" value="1"/>
</dbReference>
<evidence type="ECO:0000313" key="9">
    <source>
        <dbReference type="EMBL" id="TMV07241.1"/>
    </source>
</evidence>
<proteinExistence type="predicted"/>
<dbReference type="InterPro" id="IPR018511">
    <property type="entry name" value="Hemolysin-typ_Ca-bd_CS"/>
</dbReference>
<sequence>MCRACLCSSGESMAELRANLQRHLRNPHDPPVRHSKNLLTKTSRIRNKRPNPARLMPISRRPHGSEPKPVRWKSRVGVAMKPVFQGRLSAGFAVLDGDLRDLQIVNGPNGPVLYAVTGQQGGLSAFVLSPGTLASPLSSRVFFAPGSIGVGEIQLVLEQTVDGPRLALGSGKAVTSYDLQATGGFDGQIRFGLPAGSGRADDLTSARLTDGRVVYHVLDAETGRLSTLFESASRTLALTDVLPLTFETQNGASMLGVDAGGSRYLVVAGSGWSGPGQVASYRIDPDTGGLEFRDGTGAVDGLGLNTPTAMAAATADGVAWVVLGDAASHSLSVLRLGADGSLMPTDYLLDTRETRFGQVQAVAMLETEGHIFVVAGGGDDGFSLFSLLPNGRLIHIATLAHQTGLGLEDVTALEMAQVGNELQIFASGEGAGGLSQFSLPLGILGQVIRDVAPDGRILVGTAGNDVILASNTPALTGARDRLEGGAGDDTLVAGGEGSDLVGGAGSDRFVLGVGKHSILDFEPGLDRLDLSGLPFLRSPRQLEFTVLSNGAELRFGDTEVRIATAAVTPLSFGTLWPGGVFSDADHFPVGNYAPGQPGQITGTDADDRIQGSWINEYLTGGAGADVFVLTQNMGADTITDFDPAEDRLDFSALDAVQQAALTSVQVGSTRVITLGDSSTLSILGLQTNSAPGGTVGISGWAGTWQYLQADISTIRDPDGLAGVFRYQWLRNGWEIAGATASRYLLTQADLGAQISLRAMYMDGLGSREMVVSAPTGPVIQVRYGSDFNDMMRGGSGGDFLASGKGDDVVYGGNGGDTILGGDGNDKLHGEAGLDQLAGEDGDDQLWGGPDNDWLWGDDGADLLVGGDGDDRLWGGAGNDTLWGETGNDTQWGGEGDDALGGGPGNDVLFGEEGADRLWGGDGNDNLWGGTGDDRIWGGRHNDALGGAEGNDTLSGGNGDDRLWGGSGNDRIWGEAGNDVLWGGDGDDALGGGPGRDVVLGEAGADWIWGGDGNDDLWGGSGNDRIWGGRNDDALGGGNGDDLLWAMMEMTDYGAVQAMTFLTVASVMIASKAVRVAMSS</sequence>
<dbReference type="InterPro" id="IPR003995">
    <property type="entry name" value="RTX_toxin_determinant-A"/>
</dbReference>
<evidence type="ECO:0000256" key="1">
    <source>
        <dbReference type="ARBA" id="ARBA00004370"/>
    </source>
</evidence>
<evidence type="ECO:0000256" key="6">
    <source>
        <dbReference type="ARBA" id="ARBA00023026"/>
    </source>
</evidence>
<keyword evidence="5" id="KW-0677">Repeat</keyword>
<evidence type="ECO:0000313" key="10">
    <source>
        <dbReference type="Proteomes" id="UP001193035"/>
    </source>
</evidence>
<gene>
    <name evidence="9" type="ORF">FGK63_14155</name>
</gene>
<dbReference type="InterPro" id="IPR001343">
    <property type="entry name" value="Hemolysn_Ca-bd"/>
</dbReference>
<dbReference type="Gene3D" id="2.150.10.10">
    <property type="entry name" value="Serralysin-like metalloprotease, C-terminal"/>
    <property type="match status" value="7"/>
</dbReference>
<protein>
    <recommendedName>
        <fullName evidence="11">Calcium-binding protein</fullName>
    </recommendedName>
</protein>
<evidence type="ECO:0000256" key="2">
    <source>
        <dbReference type="ARBA" id="ARBA00004613"/>
    </source>
</evidence>
<dbReference type="SUPFAM" id="SSF51120">
    <property type="entry name" value="beta-Roll"/>
    <property type="match status" value="4"/>
</dbReference>
<organism evidence="9 10">
    <name type="scientific">Ruegeria sediminis</name>
    <dbReference type="NCBI Taxonomy" id="2583820"/>
    <lineage>
        <taxon>Bacteria</taxon>
        <taxon>Pseudomonadati</taxon>
        <taxon>Pseudomonadota</taxon>
        <taxon>Alphaproteobacteria</taxon>
        <taxon>Rhodobacterales</taxon>
        <taxon>Roseobacteraceae</taxon>
        <taxon>Ruegeria</taxon>
    </lineage>
</organism>
<keyword evidence="3" id="KW-0964">Secreted</keyword>
<dbReference type="InterPro" id="IPR050557">
    <property type="entry name" value="RTX_toxin/Mannuronan_C5-epim"/>
</dbReference>
<dbReference type="PRINTS" id="PR01488">
    <property type="entry name" value="RTXTOXINA"/>
</dbReference>
<dbReference type="PANTHER" id="PTHR38340:SF1">
    <property type="entry name" value="S-LAYER PROTEIN"/>
    <property type="match status" value="1"/>
</dbReference>
<dbReference type="PROSITE" id="PS00330">
    <property type="entry name" value="HEMOLYSIN_CALCIUM"/>
    <property type="match status" value="6"/>
</dbReference>
<evidence type="ECO:0000256" key="7">
    <source>
        <dbReference type="ARBA" id="ARBA00023136"/>
    </source>
</evidence>
<feature type="region of interest" description="Disordered" evidence="8">
    <location>
        <begin position="48"/>
        <end position="69"/>
    </location>
</feature>
<dbReference type="InterPro" id="IPR011049">
    <property type="entry name" value="Serralysin-like_metalloprot_C"/>
</dbReference>
<keyword evidence="10" id="KW-1185">Reference proteome</keyword>